<dbReference type="Proteomes" id="UP000178964">
    <property type="component" value="Unassembled WGS sequence"/>
</dbReference>
<protein>
    <submittedName>
        <fullName evidence="1">Uncharacterized protein</fullName>
    </submittedName>
</protein>
<reference evidence="1 2" key="1">
    <citation type="journal article" date="2016" name="Nat. Commun.">
        <title>Thousands of microbial genomes shed light on interconnected biogeochemical processes in an aquifer system.</title>
        <authorList>
            <person name="Anantharaman K."/>
            <person name="Brown C.T."/>
            <person name="Hug L.A."/>
            <person name="Sharon I."/>
            <person name="Castelle C.J."/>
            <person name="Probst A.J."/>
            <person name="Thomas B.C."/>
            <person name="Singh A."/>
            <person name="Wilkins M.J."/>
            <person name="Karaoz U."/>
            <person name="Brodie E.L."/>
            <person name="Williams K.H."/>
            <person name="Hubbard S.S."/>
            <person name="Banfield J.F."/>
        </authorList>
    </citation>
    <scope>NUCLEOTIDE SEQUENCE [LARGE SCALE GENOMIC DNA]</scope>
</reference>
<gene>
    <name evidence="1" type="ORF">A3A70_03005</name>
</gene>
<proteinExistence type="predicted"/>
<comment type="caution">
    <text evidence="1">The sequence shown here is derived from an EMBL/GenBank/DDBJ whole genome shotgun (WGS) entry which is preliminary data.</text>
</comment>
<evidence type="ECO:0000313" key="2">
    <source>
        <dbReference type="Proteomes" id="UP000178964"/>
    </source>
</evidence>
<dbReference type="STRING" id="1802627.A3A70_03005"/>
<sequence length="102" mass="11355">MTDTSIVTLRQKLEALIVRELEKGLAGDQITGERAHEIANIVLEAVPEDVTDSELVKIIPTLDDKASELAPVVYKILSERDELERTKQLGQLRGMIRSMQNG</sequence>
<dbReference type="EMBL" id="MEVK01000006">
    <property type="protein sequence ID" value="OGC59843.1"/>
    <property type="molecule type" value="Genomic_DNA"/>
</dbReference>
<accession>A0A1F4VSS8</accession>
<evidence type="ECO:0000313" key="1">
    <source>
        <dbReference type="EMBL" id="OGC59843.1"/>
    </source>
</evidence>
<organism evidence="1 2">
    <name type="scientific">candidate division WWE3 bacterium RIFCSPLOWO2_01_FULL_42_11</name>
    <dbReference type="NCBI Taxonomy" id="1802627"/>
    <lineage>
        <taxon>Bacteria</taxon>
        <taxon>Katanobacteria</taxon>
    </lineage>
</organism>
<name>A0A1F4VSS8_UNCKA</name>
<dbReference type="AlphaFoldDB" id="A0A1F4VSS8"/>